<reference evidence="3" key="1">
    <citation type="submission" date="2021-06" db="EMBL/GenBank/DDBJ databases">
        <authorList>
            <person name="Kallberg Y."/>
            <person name="Tangrot J."/>
            <person name="Rosling A."/>
        </authorList>
    </citation>
    <scope>NUCLEOTIDE SEQUENCE</scope>
    <source>
        <strain evidence="3">FL130A</strain>
    </source>
</reference>
<dbReference type="Pfam" id="PF09429">
    <property type="entry name" value="Wbp11"/>
    <property type="match status" value="1"/>
</dbReference>
<proteinExistence type="predicted"/>
<accession>A0A9N8VLS3</accession>
<comment type="caution">
    <text evidence="3">The sequence shown here is derived from an EMBL/GenBank/DDBJ whole genome shotgun (WGS) entry which is preliminary data.</text>
</comment>
<feature type="region of interest" description="Disordered" evidence="1">
    <location>
        <begin position="104"/>
        <end position="311"/>
    </location>
</feature>
<name>A0A9N8VLS3_9GLOM</name>
<dbReference type="InterPro" id="IPR019007">
    <property type="entry name" value="Wbp11/ELF5/Saf1_N"/>
</dbReference>
<feature type="domain" description="Wbp11/ELF5/Saf1 N-terminal" evidence="2">
    <location>
        <begin position="7"/>
        <end position="98"/>
    </location>
</feature>
<feature type="compositionally biased region" description="Polar residues" evidence="1">
    <location>
        <begin position="383"/>
        <end position="403"/>
    </location>
</feature>
<dbReference type="EMBL" id="CAJVPS010000120">
    <property type="protein sequence ID" value="CAG8454429.1"/>
    <property type="molecule type" value="Genomic_DNA"/>
</dbReference>
<evidence type="ECO:0000256" key="1">
    <source>
        <dbReference type="SAM" id="MobiDB-lite"/>
    </source>
</evidence>
<evidence type="ECO:0000259" key="2">
    <source>
        <dbReference type="Pfam" id="PF09429"/>
    </source>
</evidence>
<feature type="compositionally biased region" description="Basic and acidic residues" evidence="1">
    <location>
        <begin position="104"/>
        <end position="119"/>
    </location>
</feature>
<dbReference type="GO" id="GO:0006396">
    <property type="term" value="P:RNA processing"/>
    <property type="evidence" value="ECO:0007669"/>
    <property type="project" value="InterPro"/>
</dbReference>
<evidence type="ECO:0000313" key="4">
    <source>
        <dbReference type="Proteomes" id="UP000789508"/>
    </source>
</evidence>
<gene>
    <name evidence="3" type="ORF">ALEPTO_LOCUS1197</name>
</gene>
<keyword evidence="4" id="KW-1185">Reference proteome</keyword>
<dbReference type="Proteomes" id="UP000789508">
    <property type="component" value="Unassembled WGS sequence"/>
</dbReference>
<feature type="compositionally biased region" description="Polar residues" evidence="1">
    <location>
        <begin position="293"/>
        <end position="307"/>
    </location>
</feature>
<evidence type="ECO:0000313" key="3">
    <source>
        <dbReference type="EMBL" id="CAG8454429.1"/>
    </source>
</evidence>
<sequence>MVKKKSGRTLNPADAHRKAMRQKEIKKVWFSNVPCSSGGISSNNKAERKRVRTMVMVRKDTTKLEEEVARYIALDKEKKLDKNGKAKLKDLQDKLSKIVETKKAHGINLKKEIRPKTDHAPIYFHPTLNPSGLPPPGSEEKSGSEDGGENKDESEEEEIPLPPGQPPANKDSSDNDLPDLPPVVPSIRTPQNLPPTGGQAMMPPPFGYTGAPGTIPSNSPFGGPPPSPFATYNGLHGPHPIRPQMRAPPPPPFAGGIGKPHSLNPQFSAPPGVPGNLMPMTRPYPQHIPPLSPSSQATTAQGTNLSQMKMGVSPNKTIVTATPVIQAEPQVRNLQKELTTLVPAALLRKKASASKPKVSRPIVNAAPNIDDESESLVPPVKRSASSVLPVITQSSSISATAQEESNDQQKSSSTAPPTKKAKTKKKYDEYEKFMSEMQDLL</sequence>
<organism evidence="3 4">
    <name type="scientific">Ambispora leptoticha</name>
    <dbReference type="NCBI Taxonomy" id="144679"/>
    <lineage>
        <taxon>Eukaryota</taxon>
        <taxon>Fungi</taxon>
        <taxon>Fungi incertae sedis</taxon>
        <taxon>Mucoromycota</taxon>
        <taxon>Glomeromycotina</taxon>
        <taxon>Glomeromycetes</taxon>
        <taxon>Archaeosporales</taxon>
        <taxon>Ambisporaceae</taxon>
        <taxon>Ambispora</taxon>
    </lineage>
</organism>
<dbReference type="OrthoDB" id="205569at2759"/>
<protein>
    <submittedName>
        <fullName evidence="3">2032_t:CDS:1</fullName>
    </submittedName>
</protein>
<dbReference type="AlphaFoldDB" id="A0A9N8VLS3"/>
<feature type="region of interest" description="Disordered" evidence="1">
    <location>
        <begin position="348"/>
        <end position="426"/>
    </location>
</feature>
<feature type="compositionally biased region" description="Basic and acidic residues" evidence="1">
    <location>
        <begin position="138"/>
        <end position="151"/>
    </location>
</feature>